<feature type="compositionally biased region" description="Polar residues" evidence="1">
    <location>
        <begin position="69"/>
        <end position="87"/>
    </location>
</feature>
<feature type="non-terminal residue" evidence="2">
    <location>
        <position position="1"/>
    </location>
</feature>
<proteinExistence type="predicted"/>
<dbReference type="Proteomes" id="UP000008867">
    <property type="component" value="Unplaced contigs"/>
</dbReference>
<dbReference type="HOGENOM" id="CLU_1830067_0_0_1"/>
<gene>
    <name evidence="2" type="ORF">sr17373</name>
</gene>
<evidence type="ECO:0000313" key="2">
    <source>
        <dbReference type="EMBL" id="CBQ72273.1"/>
    </source>
</evidence>
<dbReference type="EMBL" id="FQ311457">
    <property type="protein sequence ID" value="CBQ72273.1"/>
    <property type="molecule type" value="Genomic_DNA"/>
</dbReference>
<evidence type="ECO:0000313" key="3">
    <source>
        <dbReference type="Proteomes" id="UP000008867"/>
    </source>
</evidence>
<sequence length="141" mass="15048">GGSIVTEASTPQHQPLQEIAVPRSASAFNATLDAALNTHAQEPGSRDARALKRTIQQAKGGAGFDCDSRSQGRNSTSTTGLQEQNVGQARKEAAQGDTRQCFLLPDDLDDGEPLSAISNDEEDPFGFFETLPKPGPSRMRH</sequence>
<keyword evidence="3" id="KW-1185">Reference proteome</keyword>
<reference evidence="2 3" key="1">
    <citation type="journal article" date="2010" name="Science">
        <title>Pathogenicity determinants in smut fungi revealed by genome comparison.</title>
        <authorList>
            <person name="Schirawski J."/>
            <person name="Mannhaupt G."/>
            <person name="Muench K."/>
            <person name="Brefort T."/>
            <person name="Schipper K."/>
            <person name="Doehlemann G."/>
            <person name="Di Stasio M."/>
            <person name="Roessel N."/>
            <person name="Mendoza-Mendoza A."/>
            <person name="Pester D."/>
            <person name="Mueller O."/>
            <person name="Winterberg B."/>
            <person name="Meyer E."/>
            <person name="Ghareeb H."/>
            <person name="Wollenberg T."/>
            <person name="Muensterkoetter M."/>
            <person name="Wong P."/>
            <person name="Walter M."/>
            <person name="Stukenbrock E."/>
            <person name="Gueldener U."/>
            <person name="Kahmann R."/>
        </authorList>
    </citation>
    <scope>NUCLEOTIDE SEQUENCE [LARGE SCALE GENOMIC DNA]</scope>
    <source>
        <strain evidence="3">SRZ2</strain>
    </source>
</reference>
<organism evidence="2 3">
    <name type="scientific">Sporisorium reilianum (strain SRZ2)</name>
    <name type="common">Maize head smut fungus</name>
    <dbReference type="NCBI Taxonomy" id="999809"/>
    <lineage>
        <taxon>Eukaryota</taxon>
        <taxon>Fungi</taxon>
        <taxon>Dikarya</taxon>
        <taxon>Basidiomycota</taxon>
        <taxon>Ustilaginomycotina</taxon>
        <taxon>Ustilaginomycetes</taxon>
        <taxon>Ustilaginales</taxon>
        <taxon>Ustilaginaceae</taxon>
        <taxon>Sporisorium</taxon>
    </lineage>
</organism>
<evidence type="ECO:0000256" key="1">
    <source>
        <dbReference type="SAM" id="MobiDB-lite"/>
    </source>
</evidence>
<accession>E6ZYG6</accession>
<name>E6ZYG6_SPORE</name>
<dbReference type="AlphaFoldDB" id="E6ZYG6"/>
<dbReference type="VEuPathDB" id="FungiDB:sr17373"/>
<protein>
    <submittedName>
        <fullName evidence="2">Related to transposase</fullName>
    </submittedName>
</protein>
<feature type="region of interest" description="Disordered" evidence="1">
    <location>
        <begin position="37"/>
        <end position="141"/>
    </location>
</feature>